<accession>A0A1H4FH89</accession>
<evidence type="ECO:0008006" key="4">
    <source>
        <dbReference type="Google" id="ProtNLM"/>
    </source>
</evidence>
<keyword evidence="1" id="KW-0732">Signal</keyword>
<reference evidence="3" key="1">
    <citation type="submission" date="2016-10" db="EMBL/GenBank/DDBJ databases">
        <authorList>
            <person name="Varghese N."/>
            <person name="Submissions S."/>
        </authorList>
    </citation>
    <scope>NUCLEOTIDE SEQUENCE [LARGE SCALE GENOMIC DNA]</scope>
    <source>
        <strain evidence="3">LMG 24000</strain>
    </source>
</reference>
<sequence>MLKSFLRGRLAVVLLSTSVSIGMLSSCSTPISTPAPPPPAASLLNGGRDGVLIALNVERSDRGQSRLGLPVQIDGKAVYMMLDTGTQGVRVLSSVLPRTDYPPVGGRTSMVFANDAQVSGPLVKLPVGFVGAKPFDVTAQSVDDVRCQPGAKRCVAMDGYTGEFGWAFSGLFGVGAEQPDDTCCTQPLRALPGNIGLRYIVHANLARPYLLLTPSKTLSSEFTMFPMRAGSDGVRKWPAGCVQVADKMSFCAPVVFSTGGMDMIRLETDTTPNWLDDDSEGKVLRQGNFNTALGVGSWVHRFDAAQVTIVKARSGQNRIVIGLMAMQNIDVLFDFASGQIGLRARKPTEALGG</sequence>
<evidence type="ECO:0000313" key="3">
    <source>
        <dbReference type="Proteomes" id="UP000198638"/>
    </source>
</evidence>
<dbReference type="RefSeq" id="WP_407671019.1">
    <property type="nucleotide sequence ID" value="NZ_FNRQ01000004.1"/>
</dbReference>
<dbReference type="STRING" id="83784.SAMN05192564_104341"/>
<name>A0A1H4FH89_9BURK</name>
<dbReference type="AlphaFoldDB" id="A0A1H4FH89"/>
<proteinExistence type="predicted"/>
<protein>
    <recommendedName>
        <fullName evidence="4">Aspartyl protease</fullName>
    </recommendedName>
</protein>
<dbReference type="Proteomes" id="UP000198638">
    <property type="component" value="Unassembled WGS sequence"/>
</dbReference>
<feature type="signal peptide" evidence="1">
    <location>
        <begin position="1"/>
        <end position="21"/>
    </location>
</feature>
<evidence type="ECO:0000256" key="1">
    <source>
        <dbReference type="SAM" id="SignalP"/>
    </source>
</evidence>
<gene>
    <name evidence="2" type="ORF">SAMN05192564_104341</name>
</gene>
<feature type="chain" id="PRO_5011530357" description="Aspartyl protease" evidence="1">
    <location>
        <begin position="22"/>
        <end position="353"/>
    </location>
</feature>
<dbReference type="EMBL" id="FNRQ01000004">
    <property type="protein sequence ID" value="SEA96118.1"/>
    <property type="molecule type" value="Genomic_DNA"/>
</dbReference>
<keyword evidence="3" id="KW-1185">Reference proteome</keyword>
<organism evidence="2 3">
    <name type="scientific">Paraburkholderia sartisoli</name>
    <dbReference type="NCBI Taxonomy" id="83784"/>
    <lineage>
        <taxon>Bacteria</taxon>
        <taxon>Pseudomonadati</taxon>
        <taxon>Pseudomonadota</taxon>
        <taxon>Betaproteobacteria</taxon>
        <taxon>Burkholderiales</taxon>
        <taxon>Burkholderiaceae</taxon>
        <taxon>Paraburkholderia</taxon>
    </lineage>
</organism>
<dbReference type="PROSITE" id="PS51257">
    <property type="entry name" value="PROKAR_LIPOPROTEIN"/>
    <property type="match status" value="1"/>
</dbReference>
<evidence type="ECO:0000313" key="2">
    <source>
        <dbReference type="EMBL" id="SEA96118.1"/>
    </source>
</evidence>